<comment type="caution">
    <text evidence="1">The sequence shown here is derived from an EMBL/GenBank/DDBJ whole genome shotgun (WGS) entry which is preliminary data.</text>
</comment>
<dbReference type="AlphaFoldDB" id="A0A9X1ZUH3"/>
<evidence type="ECO:0008006" key="3">
    <source>
        <dbReference type="Google" id="ProtNLM"/>
    </source>
</evidence>
<organism evidence="1 2">
    <name type="scientific">Zunongwangia pacifica</name>
    <dbReference type="NCBI Taxonomy" id="2911062"/>
    <lineage>
        <taxon>Bacteria</taxon>
        <taxon>Pseudomonadati</taxon>
        <taxon>Bacteroidota</taxon>
        <taxon>Flavobacteriia</taxon>
        <taxon>Flavobacteriales</taxon>
        <taxon>Flavobacteriaceae</taxon>
        <taxon>Zunongwangia</taxon>
    </lineage>
</organism>
<name>A0A9X1ZUH3_9FLAO</name>
<protein>
    <recommendedName>
        <fullName evidence="3">Lipoprotein</fullName>
    </recommendedName>
</protein>
<proteinExistence type="predicted"/>
<keyword evidence="2" id="KW-1185">Reference proteome</keyword>
<evidence type="ECO:0000313" key="1">
    <source>
        <dbReference type="EMBL" id="MCL6219430.1"/>
    </source>
</evidence>
<reference evidence="1" key="1">
    <citation type="submission" date="2022-01" db="EMBL/GenBank/DDBJ databases">
        <title>Genome sequencing of Zunongwangia sp. M21534 genome.</title>
        <authorList>
            <person name="Chen Y."/>
            <person name="Dong C."/>
            <person name="Shao Z."/>
        </authorList>
    </citation>
    <scope>NUCLEOTIDE SEQUENCE</scope>
    <source>
        <strain evidence="1">MCCC M21534</strain>
    </source>
</reference>
<sequence length="208" mass="24855">MKHLIFFLVLMSFFSCQEKIKGNATASFVVKTQRQIKENVCDTSVKYDIYLLMPTFSDFFGVKILSEKERTIFKYENEPYKYVYKYDSINDKRTVLGDRNQDLVLNSYSSDFYYIICEIMHKANIEEEKEFKPMSSESIVLDIKATNKQKKETLYKKRFFIDDNKFKYSKRLLSLNKFMINYADSMRLDFKTKSILKIKDSLNKSERN</sequence>
<dbReference type="EMBL" id="JAKHSK010000020">
    <property type="protein sequence ID" value="MCL6219430.1"/>
    <property type="molecule type" value="Genomic_DNA"/>
</dbReference>
<gene>
    <name evidence="1" type="ORF">L1967_14125</name>
</gene>
<dbReference type="PROSITE" id="PS51257">
    <property type="entry name" value="PROKAR_LIPOPROTEIN"/>
    <property type="match status" value="1"/>
</dbReference>
<dbReference type="Proteomes" id="UP001139521">
    <property type="component" value="Unassembled WGS sequence"/>
</dbReference>
<accession>A0A9X1ZUH3</accession>
<evidence type="ECO:0000313" key="2">
    <source>
        <dbReference type="Proteomes" id="UP001139521"/>
    </source>
</evidence>
<dbReference type="RefSeq" id="WP_249602150.1">
    <property type="nucleotide sequence ID" value="NZ_JAKHSK010000020.1"/>
</dbReference>